<dbReference type="Pfam" id="PF13432">
    <property type="entry name" value="TPR_16"/>
    <property type="match status" value="1"/>
</dbReference>
<dbReference type="PANTHER" id="PTHR44186">
    <property type="match status" value="1"/>
</dbReference>
<dbReference type="NCBIfam" id="TIGR02521">
    <property type="entry name" value="type_IV_pilW"/>
    <property type="match status" value="1"/>
</dbReference>
<evidence type="ECO:0000256" key="3">
    <source>
        <dbReference type="PROSITE-ProRule" id="PRU00339"/>
    </source>
</evidence>
<dbReference type="Pfam" id="PF13181">
    <property type="entry name" value="TPR_8"/>
    <property type="match status" value="1"/>
</dbReference>
<dbReference type="OrthoDB" id="9814042at2"/>
<dbReference type="EMBL" id="CR555306">
    <property type="protein sequence ID" value="CAI06800.1"/>
    <property type="molecule type" value="Genomic_DNA"/>
</dbReference>
<dbReference type="eggNOG" id="COG3063">
    <property type="taxonomic scope" value="Bacteria"/>
</dbReference>
<evidence type="ECO:0000256" key="2">
    <source>
        <dbReference type="ARBA" id="ARBA00022803"/>
    </source>
</evidence>
<dbReference type="HOGENOM" id="CLU_003728_7_0_4"/>
<dbReference type="Proteomes" id="UP000006552">
    <property type="component" value="Chromosome"/>
</dbReference>
<dbReference type="InterPro" id="IPR019734">
    <property type="entry name" value="TPR_rpt"/>
</dbReference>
<feature type="repeat" description="TPR" evidence="3">
    <location>
        <begin position="48"/>
        <end position="81"/>
    </location>
</feature>
<dbReference type="SMART" id="SM00028">
    <property type="entry name" value="TPR"/>
    <property type="match status" value="4"/>
</dbReference>
<evidence type="ECO:0000256" key="1">
    <source>
        <dbReference type="ARBA" id="ARBA00022737"/>
    </source>
</evidence>
<keyword evidence="2 3" id="KW-0802">TPR repeat</keyword>
<keyword evidence="6" id="KW-1185">Reference proteome</keyword>
<name>Q5P7B1_AROAE</name>
<keyword evidence="4" id="KW-0732">Signal</keyword>
<dbReference type="RefSeq" id="WP_011236528.1">
    <property type="nucleotide sequence ID" value="NC_006513.1"/>
</dbReference>
<sequence>MRRFAGRLLLCAVVFGLTACAAPSGAGRPIAERPVSDVPATNPATASAKVHVDLGMAYLQVGRYAVALDEGRAALASDPAYSPAYHLMGLVYMFIDDRNAARDNFQRALQKAPNDPEFNNSYGWFLCVSGQEAEGLERLALAARNPYYRTPSRPYANAGLCHLRRGNDAAAEAEFQRAAELDPSNAQALYHLAAIAYRRGDYELARNHLVQLHQQSEPSAESVWLGVRTERKLGNREAESSYAAQLRGRFADSGEHRAMKQGNYE</sequence>
<gene>
    <name evidence="5" type="primary">pilF</name>
    <name evidence="5" type="ORF">ebA1266</name>
</gene>
<dbReference type="SUPFAM" id="SSF48452">
    <property type="entry name" value="TPR-like"/>
    <property type="match status" value="1"/>
</dbReference>
<keyword evidence="1" id="KW-0677">Repeat</keyword>
<dbReference type="Gene3D" id="1.25.40.10">
    <property type="entry name" value="Tetratricopeptide repeat domain"/>
    <property type="match status" value="1"/>
</dbReference>
<dbReference type="InterPro" id="IPR013360">
    <property type="entry name" value="Pilus_4_PilW"/>
</dbReference>
<dbReference type="InterPro" id="IPR011990">
    <property type="entry name" value="TPR-like_helical_dom_sf"/>
</dbReference>
<feature type="repeat" description="TPR" evidence="3">
    <location>
        <begin position="82"/>
        <end position="115"/>
    </location>
</feature>
<organism evidence="5 6">
    <name type="scientific">Aromatoleum aromaticum (strain DSM 19018 / LMG 30748 / EbN1)</name>
    <name type="common">Azoarcus sp. (strain EbN1)</name>
    <dbReference type="NCBI Taxonomy" id="76114"/>
    <lineage>
        <taxon>Bacteria</taxon>
        <taxon>Pseudomonadati</taxon>
        <taxon>Pseudomonadota</taxon>
        <taxon>Betaproteobacteria</taxon>
        <taxon>Rhodocyclales</taxon>
        <taxon>Rhodocyclaceae</taxon>
        <taxon>Aromatoleum</taxon>
    </lineage>
</organism>
<dbReference type="STRING" id="76114.ebA1266"/>
<dbReference type="PROSITE" id="PS50005">
    <property type="entry name" value="TPR"/>
    <property type="match status" value="3"/>
</dbReference>
<feature type="signal peptide" evidence="4">
    <location>
        <begin position="1"/>
        <end position="21"/>
    </location>
</feature>
<dbReference type="PROSITE" id="PS51257">
    <property type="entry name" value="PROKAR_LIPOPROTEIN"/>
    <property type="match status" value="1"/>
</dbReference>
<dbReference type="AlphaFoldDB" id="Q5P7B1"/>
<evidence type="ECO:0000256" key="4">
    <source>
        <dbReference type="SAM" id="SignalP"/>
    </source>
</evidence>
<dbReference type="KEGG" id="eba:ebA1266"/>
<protein>
    <submittedName>
        <fullName evidence="5">Type IV fimbrial biogenesis protein</fullName>
    </submittedName>
</protein>
<proteinExistence type="predicted"/>
<feature type="repeat" description="TPR" evidence="3">
    <location>
        <begin position="152"/>
        <end position="185"/>
    </location>
</feature>
<dbReference type="PANTHER" id="PTHR44186:SF1">
    <property type="entry name" value="BARDET-BIEDL SYNDROME 4 PROTEIN"/>
    <property type="match status" value="1"/>
</dbReference>
<feature type="chain" id="PRO_5004260772" evidence="4">
    <location>
        <begin position="22"/>
        <end position="265"/>
    </location>
</feature>
<evidence type="ECO:0000313" key="5">
    <source>
        <dbReference type="EMBL" id="CAI06800.1"/>
    </source>
</evidence>
<accession>Q5P7B1</accession>
<evidence type="ECO:0000313" key="6">
    <source>
        <dbReference type="Proteomes" id="UP000006552"/>
    </source>
</evidence>
<reference evidence="5 6" key="1">
    <citation type="journal article" date="2005" name="Arch. Microbiol.">
        <title>The genome sequence of an anaerobic aromatic-degrading denitrifying bacterium, strain EbN1.</title>
        <authorList>
            <person name="Rabus R."/>
            <person name="Kube M."/>
            <person name="Heider J."/>
            <person name="Beck A."/>
            <person name="Heitmann K."/>
            <person name="Widdel F."/>
            <person name="Reinhardt R."/>
        </authorList>
    </citation>
    <scope>NUCLEOTIDE SEQUENCE [LARGE SCALE GENOMIC DNA]</scope>
    <source>
        <strain evidence="5 6">EbN1</strain>
    </source>
</reference>